<evidence type="ECO:0000256" key="1">
    <source>
        <dbReference type="ARBA" id="ARBA00022884"/>
    </source>
</evidence>
<comment type="caution">
    <text evidence="3">The sequence shown here is derived from an EMBL/GenBank/DDBJ whole genome shotgun (WGS) entry which is preliminary data.</text>
</comment>
<sequence length="106" mass="12286">MEKLSLRKSMLSTLERIENGGYSHLLIDHEIKTNQFSTKDAALLTEVVYGTMQRKLTLDFYLNQFLTNGAKIKDWVRILLKMSVYQMVYLKKSSGSCHYSRGCRNS</sequence>
<feature type="domain" description="NusB/RsmB/TIM44" evidence="2">
    <location>
        <begin position="7"/>
        <end position="92"/>
    </location>
</feature>
<organism evidence="3 4">
    <name type="scientific">Tigheibacillus halophilus</name>
    <dbReference type="NCBI Taxonomy" id="361280"/>
    <lineage>
        <taxon>Bacteria</taxon>
        <taxon>Bacillati</taxon>
        <taxon>Bacillota</taxon>
        <taxon>Bacilli</taxon>
        <taxon>Bacillales</taxon>
        <taxon>Bacillaceae</taxon>
        <taxon>Tigheibacillus</taxon>
    </lineage>
</organism>
<proteinExistence type="predicted"/>
<dbReference type="Pfam" id="PF01029">
    <property type="entry name" value="NusB"/>
    <property type="match status" value="1"/>
</dbReference>
<dbReference type="InterPro" id="IPR006027">
    <property type="entry name" value="NusB_RsmB_TIM44"/>
</dbReference>
<gene>
    <name evidence="3" type="ORF">RWE15_20765</name>
</gene>
<evidence type="ECO:0000313" key="4">
    <source>
        <dbReference type="Proteomes" id="UP001281447"/>
    </source>
</evidence>
<dbReference type="SUPFAM" id="SSF48013">
    <property type="entry name" value="NusB-like"/>
    <property type="match status" value="1"/>
</dbReference>
<evidence type="ECO:0000259" key="2">
    <source>
        <dbReference type="Pfam" id="PF01029"/>
    </source>
</evidence>
<keyword evidence="1" id="KW-0694">RNA-binding</keyword>
<keyword evidence="4" id="KW-1185">Reference proteome</keyword>
<accession>A0ABU5CBB7</accession>
<reference evidence="3 4" key="1">
    <citation type="submission" date="2023-10" db="EMBL/GenBank/DDBJ databases">
        <title>Virgibacillus halophilus 5B73C genome.</title>
        <authorList>
            <person name="Miliotis G."/>
            <person name="Sengupta P."/>
            <person name="Hameed A."/>
            <person name="Chuvochina M."/>
            <person name="Mcdonagh F."/>
            <person name="Simpson A.C."/>
            <person name="Singh N.K."/>
            <person name="Rekha P.D."/>
            <person name="Raman K."/>
            <person name="Hugenholtz P."/>
            <person name="Venkateswaran K."/>
        </authorList>
    </citation>
    <scope>NUCLEOTIDE SEQUENCE [LARGE SCALE GENOMIC DNA]</scope>
    <source>
        <strain evidence="3 4">5B73C</strain>
    </source>
</reference>
<dbReference type="Gene3D" id="1.10.940.10">
    <property type="entry name" value="NusB-like"/>
    <property type="match status" value="1"/>
</dbReference>
<name>A0ABU5CBB7_9BACI</name>
<dbReference type="Proteomes" id="UP001281447">
    <property type="component" value="Unassembled WGS sequence"/>
</dbReference>
<dbReference type="EMBL" id="JAWDIP010000004">
    <property type="protein sequence ID" value="MDY0396325.1"/>
    <property type="molecule type" value="Genomic_DNA"/>
</dbReference>
<dbReference type="InterPro" id="IPR035926">
    <property type="entry name" value="NusB-like_sf"/>
</dbReference>
<protein>
    <submittedName>
        <fullName evidence="3">Transcription antitermination factor NusB</fullName>
    </submittedName>
</protein>
<evidence type="ECO:0000313" key="3">
    <source>
        <dbReference type="EMBL" id="MDY0396325.1"/>
    </source>
</evidence>